<dbReference type="PANTHER" id="PTHR10039:SF15">
    <property type="entry name" value="NACHT DOMAIN-CONTAINING PROTEIN"/>
    <property type="match status" value="1"/>
</dbReference>
<evidence type="ECO:0008006" key="4">
    <source>
        <dbReference type="Google" id="ProtNLM"/>
    </source>
</evidence>
<dbReference type="Proteomes" id="UP000295083">
    <property type="component" value="Unassembled WGS sequence"/>
</dbReference>
<dbReference type="PROSITE" id="PS50088">
    <property type="entry name" value="ANK_REPEAT"/>
    <property type="match status" value="2"/>
</dbReference>
<dbReference type="PROSITE" id="PS50297">
    <property type="entry name" value="ANK_REP_REGION"/>
    <property type="match status" value="1"/>
</dbReference>
<dbReference type="Pfam" id="PF00023">
    <property type="entry name" value="Ank"/>
    <property type="match status" value="1"/>
</dbReference>
<keyword evidence="3" id="KW-1185">Reference proteome</keyword>
<protein>
    <recommendedName>
        <fullName evidence="4">Ankyrin repeat protein</fullName>
    </recommendedName>
</protein>
<dbReference type="AlphaFoldDB" id="A0A4R8PZM4"/>
<dbReference type="SUPFAM" id="SSF48403">
    <property type="entry name" value="Ankyrin repeat"/>
    <property type="match status" value="1"/>
</dbReference>
<accession>A0A4R8PZM4</accession>
<feature type="repeat" description="ANK" evidence="1">
    <location>
        <begin position="330"/>
        <end position="362"/>
    </location>
</feature>
<dbReference type="SMART" id="SM00248">
    <property type="entry name" value="ANK"/>
    <property type="match status" value="4"/>
</dbReference>
<name>A0A4R8PZM4_9PEZI</name>
<dbReference type="Gene3D" id="1.25.40.20">
    <property type="entry name" value="Ankyrin repeat-containing domain"/>
    <property type="match status" value="2"/>
</dbReference>
<gene>
    <name evidence="2" type="ORF">C8035_v001902</name>
</gene>
<comment type="caution">
    <text evidence="2">The sequence shown here is derived from an EMBL/GenBank/DDBJ whole genome shotgun (WGS) entry which is preliminary data.</text>
</comment>
<organism evidence="2 3">
    <name type="scientific">Colletotrichum spinosum</name>
    <dbReference type="NCBI Taxonomy" id="1347390"/>
    <lineage>
        <taxon>Eukaryota</taxon>
        <taxon>Fungi</taxon>
        <taxon>Dikarya</taxon>
        <taxon>Ascomycota</taxon>
        <taxon>Pezizomycotina</taxon>
        <taxon>Sordariomycetes</taxon>
        <taxon>Hypocreomycetidae</taxon>
        <taxon>Glomerellales</taxon>
        <taxon>Glomerellaceae</taxon>
        <taxon>Colletotrichum</taxon>
        <taxon>Colletotrichum orbiculare species complex</taxon>
    </lineage>
</organism>
<proteinExistence type="predicted"/>
<sequence>MSNIKRSLDHVPQIAIEAHHGDLKTYIELTIQEQDHYGLIDEELAIYIMEQFVSKANGIFLPVVLQLNSLLRKRTRGDMEDAIGSISDDLAVVFEEAVPRIYLLQGDYRLLGKRILAWLTHSKCSLTAKEMGDAICAAEAFKRGKTKWTTRYRPVPEMMIDCCQGLVVMEPVTGRLEFTHFTIQEHVDLHSERLFPRAKQDFSKTCIKYLMYDDFESGPCDDDEDLIARVNRRPFLAYAAQFCGKHAADTDDVPEVMDIMTQFLERSSSTAAAWQVALHVGGYNRLYYTPGECRSVTPLHIVSQFGLGETLKPLLKTNHLNEINVRTKIVGSTPVIFAASEADPDTVDMLLQAGADPFIRNLYGNALHCACEAGLSDNIRVLVRFGMRPDGVDAPGCLPPILRTLDKDRLGALQTVIEMADGTTDSGPQEKQDWDVHLIHDFVLRAVERGAYKILRWVLENEQVFDRIRRLLRSIRPADMFANHRFCENASLLEPPTLHLAITLRDIELVRLLVAWGADPHATNDEGITAAALALVSGIGAITEALGLRSSNLPVR</sequence>
<evidence type="ECO:0000313" key="3">
    <source>
        <dbReference type="Proteomes" id="UP000295083"/>
    </source>
</evidence>
<dbReference type="PANTHER" id="PTHR10039">
    <property type="entry name" value="AMELOGENIN"/>
    <property type="match status" value="1"/>
</dbReference>
<dbReference type="InterPro" id="IPR036770">
    <property type="entry name" value="Ankyrin_rpt-contain_sf"/>
</dbReference>
<evidence type="ECO:0000313" key="2">
    <source>
        <dbReference type="EMBL" id="TDZ31038.1"/>
    </source>
</evidence>
<dbReference type="InterPro" id="IPR002110">
    <property type="entry name" value="Ankyrin_rpt"/>
</dbReference>
<dbReference type="Pfam" id="PF12796">
    <property type="entry name" value="Ank_2"/>
    <property type="match status" value="1"/>
</dbReference>
<feature type="repeat" description="ANK" evidence="1">
    <location>
        <begin position="498"/>
        <end position="525"/>
    </location>
</feature>
<reference evidence="2 3" key="1">
    <citation type="submission" date="2018-11" db="EMBL/GenBank/DDBJ databases">
        <title>Genome sequence and assembly of Colletotrichum spinosum.</title>
        <authorList>
            <person name="Gan P."/>
            <person name="Shirasu K."/>
        </authorList>
    </citation>
    <scope>NUCLEOTIDE SEQUENCE [LARGE SCALE GENOMIC DNA]</scope>
    <source>
        <strain evidence="2 3">CBS 515.97</strain>
    </source>
</reference>
<keyword evidence="1" id="KW-0040">ANK repeat</keyword>
<dbReference type="EMBL" id="QAPG01000110">
    <property type="protein sequence ID" value="TDZ31038.1"/>
    <property type="molecule type" value="Genomic_DNA"/>
</dbReference>
<evidence type="ECO:0000256" key="1">
    <source>
        <dbReference type="PROSITE-ProRule" id="PRU00023"/>
    </source>
</evidence>